<dbReference type="PROSITE" id="PS51257">
    <property type="entry name" value="PROKAR_LIPOPROTEIN"/>
    <property type="match status" value="1"/>
</dbReference>
<feature type="transmembrane region" description="Helical" evidence="1">
    <location>
        <begin position="184"/>
        <end position="204"/>
    </location>
</feature>
<feature type="transmembrane region" description="Helical" evidence="1">
    <location>
        <begin position="44"/>
        <end position="64"/>
    </location>
</feature>
<evidence type="ECO:0000256" key="1">
    <source>
        <dbReference type="SAM" id="Phobius"/>
    </source>
</evidence>
<comment type="caution">
    <text evidence="2">The sequence shown here is derived from an EMBL/GenBank/DDBJ whole genome shotgun (WGS) entry which is preliminary data.</text>
</comment>
<gene>
    <name evidence="2" type="ORF">BTIS_1946</name>
</gene>
<feature type="transmembrane region" description="Helical" evidence="1">
    <location>
        <begin position="159"/>
        <end position="178"/>
    </location>
</feature>
<name>A0A261F902_9BIFI</name>
<dbReference type="Proteomes" id="UP000216444">
    <property type="component" value="Unassembled WGS sequence"/>
</dbReference>
<organism evidence="2 3">
    <name type="scientific">Bifidobacterium tissieri</name>
    <dbReference type="NCBI Taxonomy" id="1630162"/>
    <lineage>
        <taxon>Bacteria</taxon>
        <taxon>Bacillati</taxon>
        <taxon>Actinomycetota</taxon>
        <taxon>Actinomycetes</taxon>
        <taxon>Bifidobacteriales</taxon>
        <taxon>Bifidobacteriaceae</taxon>
        <taxon>Bifidobacterium</taxon>
    </lineage>
</organism>
<accession>A0A261F902</accession>
<protein>
    <submittedName>
        <fullName evidence="2">Uncharacterized protein</fullName>
    </submittedName>
</protein>
<evidence type="ECO:0000313" key="3">
    <source>
        <dbReference type="Proteomes" id="UP000216444"/>
    </source>
</evidence>
<dbReference type="EMBL" id="MWWV01000018">
    <property type="protein sequence ID" value="OZG55574.1"/>
    <property type="molecule type" value="Genomic_DNA"/>
</dbReference>
<dbReference type="AlphaFoldDB" id="A0A261F902"/>
<keyword evidence="3" id="KW-1185">Reference proteome</keyword>
<reference evidence="2 3" key="1">
    <citation type="journal article" date="2017" name="BMC Genomics">
        <title>Comparative genomic and phylogenomic analyses of the Bifidobacteriaceae family.</title>
        <authorList>
            <person name="Lugli G.A."/>
            <person name="Milani C."/>
            <person name="Turroni F."/>
            <person name="Duranti S."/>
            <person name="Mancabelli L."/>
            <person name="Mangifesta M."/>
            <person name="Ferrario C."/>
            <person name="Modesto M."/>
            <person name="Mattarelli P."/>
            <person name="Jiri K."/>
            <person name="van Sinderen D."/>
            <person name="Ventura M."/>
        </authorList>
    </citation>
    <scope>NUCLEOTIDE SEQUENCE [LARGE SCALE GENOMIC DNA]</scope>
    <source>
        <strain evidence="2 3">DSM 100201</strain>
    </source>
</reference>
<keyword evidence="1" id="KW-0812">Transmembrane</keyword>
<keyword evidence="1" id="KW-0472">Membrane</keyword>
<sequence>MKACMWKDFRYFTTPTNLLLFFLLSCIMPLGVVAVYQNNILSLGTYTLSFFFFYAPALACTLSVEQDKRENIIEQFHQAERSVVQYALAKNALPLAAASLACILNSFFLVCRGFLPLNTEFLSYCVMQILWMAPFIFFSTEISILYISTKKKIQHTDELIMFIPALVMAIPAALKPLISIEIFAFIMAMIALAIGAVACAILAYRYPANLQ</sequence>
<proteinExistence type="predicted"/>
<dbReference type="RefSeq" id="WP_094665036.1">
    <property type="nucleotide sequence ID" value="NZ_MWWV01000018.1"/>
</dbReference>
<evidence type="ECO:0000313" key="2">
    <source>
        <dbReference type="EMBL" id="OZG55574.1"/>
    </source>
</evidence>
<keyword evidence="1" id="KW-1133">Transmembrane helix</keyword>
<feature type="transmembrane region" description="Helical" evidence="1">
    <location>
        <begin position="121"/>
        <end position="147"/>
    </location>
</feature>
<feature type="transmembrane region" description="Helical" evidence="1">
    <location>
        <begin position="92"/>
        <end position="115"/>
    </location>
</feature>